<dbReference type="Proteomes" id="UP001165124">
    <property type="component" value="Unassembled WGS sequence"/>
</dbReference>
<dbReference type="PROSITE" id="PS00109">
    <property type="entry name" value="PROTEIN_KINASE_TYR"/>
    <property type="match status" value="1"/>
</dbReference>
<evidence type="ECO:0000256" key="6">
    <source>
        <dbReference type="ARBA" id="ARBA00022840"/>
    </source>
</evidence>
<keyword evidence="3" id="KW-0808">Transferase</keyword>
<proteinExistence type="predicted"/>
<evidence type="ECO:0000256" key="5">
    <source>
        <dbReference type="ARBA" id="ARBA00022777"/>
    </source>
</evidence>
<evidence type="ECO:0000256" key="1">
    <source>
        <dbReference type="ARBA" id="ARBA00012513"/>
    </source>
</evidence>
<dbReference type="PANTHER" id="PTHR43289:SF6">
    <property type="entry name" value="SERINE_THREONINE-PROTEIN KINASE NEKL-3"/>
    <property type="match status" value="1"/>
</dbReference>
<evidence type="ECO:0000256" key="3">
    <source>
        <dbReference type="ARBA" id="ARBA00022679"/>
    </source>
</evidence>
<evidence type="ECO:0000256" key="7">
    <source>
        <dbReference type="PROSITE-ProRule" id="PRU10141"/>
    </source>
</evidence>
<dbReference type="CDD" id="cd14014">
    <property type="entry name" value="STKc_PknB_like"/>
    <property type="match status" value="1"/>
</dbReference>
<dbReference type="InterPro" id="IPR000719">
    <property type="entry name" value="Prot_kinase_dom"/>
</dbReference>
<comment type="caution">
    <text evidence="10">The sequence shown here is derived from an EMBL/GenBank/DDBJ whole genome shotgun (WGS) entry which is preliminary data.</text>
</comment>
<dbReference type="PROSITE" id="PS00107">
    <property type="entry name" value="PROTEIN_KINASE_ATP"/>
    <property type="match status" value="1"/>
</dbReference>
<organism evidence="10 11">
    <name type="scientific">Actinomadura rubrobrunea</name>
    <dbReference type="NCBI Taxonomy" id="115335"/>
    <lineage>
        <taxon>Bacteria</taxon>
        <taxon>Bacillati</taxon>
        <taxon>Actinomycetota</taxon>
        <taxon>Actinomycetes</taxon>
        <taxon>Streptosporangiales</taxon>
        <taxon>Thermomonosporaceae</taxon>
        <taxon>Actinomadura</taxon>
    </lineage>
</organism>
<dbReference type="PROSITE" id="PS50011">
    <property type="entry name" value="PROTEIN_KINASE_DOM"/>
    <property type="match status" value="1"/>
</dbReference>
<dbReference type="Gene3D" id="3.30.200.20">
    <property type="entry name" value="Phosphorylase Kinase, domain 1"/>
    <property type="match status" value="1"/>
</dbReference>
<dbReference type="GO" id="GO:0005524">
    <property type="term" value="F:ATP binding"/>
    <property type="evidence" value="ECO:0007669"/>
    <property type="project" value="UniProtKB-UniRule"/>
</dbReference>
<evidence type="ECO:0000256" key="2">
    <source>
        <dbReference type="ARBA" id="ARBA00022527"/>
    </source>
</evidence>
<reference evidence="10" key="1">
    <citation type="submission" date="2023-02" db="EMBL/GenBank/DDBJ databases">
        <title>Actinomadura rubrobrunea NBRC 14622.</title>
        <authorList>
            <person name="Ichikawa N."/>
            <person name="Sato H."/>
            <person name="Tonouchi N."/>
        </authorList>
    </citation>
    <scope>NUCLEOTIDE SEQUENCE</scope>
    <source>
        <strain evidence="10">NBRC 14622</strain>
    </source>
</reference>
<accession>A0A9W6PWC6</accession>
<protein>
    <recommendedName>
        <fullName evidence="1">non-specific serine/threonine protein kinase</fullName>
        <ecNumber evidence="1">2.7.11.1</ecNumber>
    </recommendedName>
</protein>
<keyword evidence="5" id="KW-0418">Kinase</keyword>
<dbReference type="PANTHER" id="PTHR43289">
    <property type="entry name" value="MITOGEN-ACTIVATED PROTEIN KINASE KINASE KINASE 20-RELATED"/>
    <property type="match status" value="1"/>
</dbReference>
<dbReference type="EC" id="2.7.11.1" evidence="1"/>
<dbReference type="InterPro" id="IPR008266">
    <property type="entry name" value="Tyr_kinase_AS"/>
</dbReference>
<evidence type="ECO:0000259" key="9">
    <source>
        <dbReference type="PROSITE" id="PS50011"/>
    </source>
</evidence>
<feature type="transmembrane region" description="Helical" evidence="8">
    <location>
        <begin position="338"/>
        <end position="360"/>
    </location>
</feature>
<keyword evidence="8" id="KW-0812">Transmembrane</keyword>
<name>A0A9W6PWC6_9ACTN</name>
<feature type="transmembrane region" description="Helical" evidence="8">
    <location>
        <begin position="302"/>
        <end position="326"/>
    </location>
</feature>
<dbReference type="EMBL" id="BSRZ01000006">
    <property type="protein sequence ID" value="GLW64882.1"/>
    <property type="molecule type" value="Genomic_DNA"/>
</dbReference>
<sequence>MLAERYRLDDLIGRGGMGAVWRSWDAMLDRWVAVKEVSPPDGLSEADVALLHERVLREARAAARLDHPAIVPVHDVIIADGRPWIVMKLVNGRSLDQVVRENGPLPPERVARIGVQVLDALRAAHAQGVLHRDVTPRNVLLSEDGRALLTDFGIAAVSGTTRLTQTGELVGSPGYMAPERLRGDVGGPESDLWSLGATLYKAVEGEPAYRADELAALVGAVLTQEPAPMRRAGQLAPLVMSLLARDPAHRPSAEQARAELERVAAGGPAAAMPVAPSPAAAASPEAGAAVQAEHGIDIRPNVLPVFGFASLGWTFPMLLLAFLAALKSAGWRLDQVPLTAVFVPLGGGLVFGLLMTALVARQRCTMRSSGLTLRAFRKTAEIPASAIRGVGIVSRAMHRYLVVWFDPRHVAVQERPLKTFLRQGRKVTKTDGVLGFGLSFCRPPAADIRAYVEGTGLAPWLTQ</sequence>
<evidence type="ECO:0000256" key="8">
    <source>
        <dbReference type="SAM" id="Phobius"/>
    </source>
</evidence>
<keyword evidence="6 7" id="KW-0067">ATP-binding</keyword>
<evidence type="ECO:0000313" key="11">
    <source>
        <dbReference type="Proteomes" id="UP001165124"/>
    </source>
</evidence>
<dbReference type="Gene3D" id="1.10.510.10">
    <property type="entry name" value="Transferase(Phosphotransferase) domain 1"/>
    <property type="match status" value="1"/>
</dbReference>
<keyword evidence="8" id="KW-0472">Membrane</keyword>
<dbReference type="SUPFAM" id="SSF56112">
    <property type="entry name" value="Protein kinase-like (PK-like)"/>
    <property type="match status" value="1"/>
</dbReference>
<dbReference type="GO" id="GO:0004674">
    <property type="term" value="F:protein serine/threonine kinase activity"/>
    <property type="evidence" value="ECO:0007669"/>
    <property type="project" value="UniProtKB-KW"/>
</dbReference>
<feature type="binding site" evidence="7">
    <location>
        <position position="35"/>
    </location>
    <ligand>
        <name>ATP</name>
        <dbReference type="ChEBI" id="CHEBI:30616"/>
    </ligand>
</feature>
<dbReference type="InterPro" id="IPR011009">
    <property type="entry name" value="Kinase-like_dom_sf"/>
</dbReference>
<evidence type="ECO:0000256" key="4">
    <source>
        <dbReference type="ARBA" id="ARBA00022741"/>
    </source>
</evidence>
<keyword evidence="4 7" id="KW-0547">Nucleotide-binding</keyword>
<feature type="domain" description="Protein kinase" evidence="9">
    <location>
        <begin position="6"/>
        <end position="263"/>
    </location>
</feature>
<evidence type="ECO:0000313" key="10">
    <source>
        <dbReference type="EMBL" id="GLW64882.1"/>
    </source>
</evidence>
<dbReference type="AlphaFoldDB" id="A0A9W6PWC6"/>
<gene>
    <name evidence="10" type="ORF">Arub01_31260</name>
</gene>
<dbReference type="Pfam" id="PF00069">
    <property type="entry name" value="Pkinase"/>
    <property type="match status" value="1"/>
</dbReference>
<keyword evidence="11" id="KW-1185">Reference proteome</keyword>
<keyword evidence="2" id="KW-0723">Serine/threonine-protein kinase</keyword>
<dbReference type="InterPro" id="IPR017441">
    <property type="entry name" value="Protein_kinase_ATP_BS"/>
</dbReference>
<keyword evidence="8" id="KW-1133">Transmembrane helix</keyword>